<dbReference type="InterPro" id="IPR007110">
    <property type="entry name" value="Ig-like_dom"/>
</dbReference>
<reference evidence="8" key="1">
    <citation type="journal article" date="2006" name="Science">
        <title>Ancient noncoding elements conserved in the human genome.</title>
        <authorList>
            <person name="Venkatesh B."/>
            <person name="Kirkness E.F."/>
            <person name="Loh Y.H."/>
            <person name="Halpern A.L."/>
            <person name="Lee A.P."/>
            <person name="Johnson J."/>
            <person name="Dandona N."/>
            <person name="Viswanathan L.D."/>
            <person name="Tay A."/>
            <person name="Venter J.C."/>
            <person name="Strausberg R.L."/>
            <person name="Brenner S."/>
        </authorList>
    </citation>
    <scope>NUCLEOTIDE SEQUENCE [LARGE SCALE GENOMIC DNA]</scope>
</reference>
<proteinExistence type="predicted"/>
<dbReference type="PANTHER" id="PTHR48485">
    <property type="entry name" value="INTERLEUKIN-12 SUBUNIT BETA-RELATED"/>
    <property type="match status" value="1"/>
</dbReference>
<evidence type="ECO:0000313" key="7">
    <source>
        <dbReference type="Ensembl" id="ENSCMIP00000002232.1"/>
    </source>
</evidence>
<dbReference type="CDD" id="cd00096">
    <property type="entry name" value="Ig"/>
    <property type="match status" value="1"/>
</dbReference>
<feature type="domain" description="Fibronectin type-III" evidence="6">
    <location>
        <begin position="140"/>
        <end position="240"/>
    </location>
</feature>
<dbReference type="AlphaFoldDB" id="A0A4W3GGZ3"/>
<reference evidence="8" key="3">
    <citation type="journal article" date="2014" name="Nature">
        <title>Elephant shark genome provides unique insights into gnathostome evolution.</title>
        <authorList>
            <consortium name="International Elephant Shark Genome Sequencing Consortium"/>
            <person name="Venkatesh B."/>
            <person name="Lee A.P."/>
            <person name="Ravi V."/>
            <person name="Maurya A.K."/>
            <person name="Lian M.M."/>
            <person name="Swann J.B."/>
            <person name="Ohta Y."/>
            <person name="Flajnik M.F."/>
            <person name="Sutoh Y."/>
            <person name="Kasahara M."/>
            <person name="Hoon S."/>
            <person name="Gangu V."/>
            <person name="Roy S.W."/>
            <person name="Irimia M."/>
            <person name="Korzh V."/>
            <person name="Kondrychyn I."/>
            <person name="Lim Z.W."/>
            <person name="Tay B.H."/>
            <person name="Tohari S."/>
            <person name="Kong K.W."/>
            <person name="Ho S."/>
            <person name="Lorente-Galdos B."/>
            <person name="Quilez J."/>
            <person name="Marques-Bonet T."/>
            <person name="Raney B.J."/>
            <person name="Ingham P.W."/>
            <person name="Tay A."/>
            <person name="Hillier L.W."/>
            <person name="Minx P."/>
            <person name="Boehm T."/>
            <person name="Wilson R.K."/>
            <person name="Brenner S."/>
            <person name="Warren W.C."/>
        </authorList>
    </citation>
    <scope>NUCLEOTIDE SEQUENCE [LARGE SCALE GENOMIC DNA]</scope>
</reference>
<evidence type="ECO:0000259" key="6">
    <source>
        <dbReference type="PROSITE" id="PS50853"/>
    </source>
</evidence>
<evidence type="ECO:0000256" key="4">
    <source>
        <dbReference type="ARBA" id="ARBA00023319"/>
    </source>
</evidence>
<accession>A0A4W3GGZ3</accession>
<dbReference type="SUPFAM" id="SSF48726">
    <property type="entry name" value="Immunoglobulin"/>
    <property type="match status" value="1"/>
</dbReference>
<dbReference type="OMA" id="SWEKPCT"/>
<dbReference type="InParanoid" id="A0A4W3GGZ3"/>
<keyword evidence="3" id="KW-0325">Glycoprotein</keyword>
<dbReference type="PROSITE" id="PS50853">
    <property type="entry name" value="FN3"/>
    <property type="match status" value="1"/>
</dbReference>
<dbReference type="InterPro" id="IPR013783">
    <property type="entry name" value="Ig-like_fold"/>
</dbReference>
<keyword evidence="8" id="KW-1185">Reference proteome</keyword>
<evidence type="ECO:0000259" key="5">
    <source>
        <dbReference type="PROSITE" id="PS50835"/>
    </source>
</evidence>
<keyword evidence="2" id="KW-1015">Disulfide bond</keyword>
<dbReference type="InterPro" id="IPR036179">
    <property type="entry name" value="Ig-like_dom_sf"/>
</dbReference>
<sequence length="242" mass="27318">ACPARITLPVRTLILERNMVANLSCDNLSEEVIWLRDGEAVQGGTVGASGQLIINNADQPDAGNYTCMRNGVVVAHTYLFITEEDKPPIFESDGVKCISRNFNGMVTCSWKTKSNNSLFRVKYCRSTYSLFSFLLYDTVKPDPPQAIKCTITNCKLNARWEYPAEWPKPHSYFPLTFQISYSPIRNSSKNKTVSGKIQEGISMEGVQVHKCKAVKICIRAKDSFLNSPWSEWSIYQTCNVRH</sequence>
<dbReference type="PROSITE" id="PS50835">
    <property type="entry name" value="IG_LIKE"/>
    <property type="match status" value="1"/>
</dbReference>
<reference evidence="8" key="2">
    <citation type="journal article" date="2007" name="PLoS Biol.">
        <title>Survey sequencing and comparative analysis of the elephant shark (Callorhinchus milii) genome.</title>
        <authorList>
            <person name="Venkatesh B."/>
            <person name="Kirkness E.F."/>
            <person name="Loh Y.H."/>
            <person name="Halpern A.L."/>
            <person name="Lee A.P."/>
            <person name="Johnson J."/>
            <person name="Dandona N."/>
            <person name="Viswanathan L.D."/>
            <person name="Tay A."/>
            <person name="Venter J.C."/>
            <person name="Strausberg R.L."/>
            <person name="Brenner S."/>
        </authorList>
    </citation>
    <scope>NUCLEOTIDE SEQUENCE [LARGE SCALE GENOMIC DNA]</scope>
</reference>
<evidence type="ECO:0000256" key="2">
    <source>
        <dbReference type="ARBA" id="ARBA00023157"/>
    </source>
</evidence>
<dbReference type="InterPro" id="IPR003961">
    <property type="entry name" value="FN3_dom"/>
</dbReference>
<protein>
    <submittedName>
        <fullName evidence="7">Interleukin-12 subunit beta-like</fullName>
    </submittedName>
</protein>
<dbReference type="Proteomes" id="UP000314986">
    <property type="component" value="Unassembled WGS sequence"/>
</dbReference>
<dbReference type="Gene3D" id="2.60.40.10">
    <property type="entry name" value="Immunoglobulins"/>
    <property type="match status" value="2"/>
</dbReference>
<keyword evidence="1" id="KW-0732">Signal</keyword>
<dbReference type="InterPro" id="IPR036116">
    <property type="entry name" value="FN3_sf"/>
</dbReference>
<reference evidence="7" key="5">
    <citation type="submission" date="2025-09" db="UniProtKB">
        <authorList>
            <consortium name="Ensembl"/>
        </authorList>
    </citation>
    <scope>IDENTIFICATION</scope>
</reference>
<keyword evidence="4" id="KW-0393">Immunoglobulin domain</keyword>
<reference evidence="7" key="4">
    <citation type="submission" date="2025-08" db="UniProtKB">
        <authorList>
            <consortium name="Ensembl"/>
        </authorList>
    </citation>
    <scope>IDENTIFICATION</scope>
</reference>
<evidence type="ECO:0000256" key="1">
    <source>
        <dbReference type="ARBA" id="ARBA00022729"/>
    </source>
</evidence>
<evidence type="ECO:0000313" key="8">
    <source>
        <dbReference type="Proteomes" id="UP000314986"/>
    </source>
</evidence>
<dbReference type="Ensembl" id="ENSCMIT00000002314.1">
    <property type="protein sequence ID" value="ENSCMIP00000002232.1"/>
    <property type="gene ID" value="ENSCMIG00000001341.1"/>
</dbReference>
<evidence type="ECO:0000256" key="3">
    <source>
        <dbReference type="ARBA" id="ARBA00023180"/>
    </source>
</evidence>
<dbReference type="SUPFAM" id="SSF49265">
    <property type="entry name" value="Fibronectin type III"/>
    <property type="match status" value="1"/>
</dbReference>
<organism evidence="7 8">
    <name type="scientific">Callorhinchus milii</name>
    <name type="common">Ghost shark</name>
    <dbReference type="NCBI Taxonomy" id="7868"/>
    <lineage>
        <taxon>Eukaryota</taxon>
        <taxon>Metazoa</taxon>
        <taxon>Chordata</taxon>
        <taxon>Craniata</taxon>
        <taxon>Vertebrata</taxon>
        <taxon>Chondrichthyes</taxon>
        <taxon>Holocephali</taxon>
        <taxon>Chimaeriformes</taxon>
        <taxon>Callorhinchidae</taxon>
        <taxon>Callorhinchus</taxon>
    </lineage>
</organism>
<dbReference type="InterPro" id="IPR050676">
    <property type="entry name" value="IL-12"/>
</dbReference>
<name>A0A4W3GGZ3_CALMI</name>
<feature type="domain" description="Ig-like" evidence="5">
    <location>
        <begin position="1"/>
        <end position="67"/>
    </location>
</feature>